<dbReference type="Proteomes" id="UP000032483">
    <property type="component" value="Unassembled WGS sequence"/>
</dbReference>
<dbReference type="RefSeq" id="WP_050005017.1">
    <property type="nucleotide sequence ID" value="NZ_CAOJUJ010000008.1"/>
</dbReference>
<comment type="caution">
    <text evidence="3">The sequence shown here is derived from an EMBL/GenBank/DDBJ whole genome shotgun (WGS) entry which is preliminary data.</text>
</comment>
<evidence type="ECO:0000313" key="10">
    <source>
        <dbReference type="Proteomes" id="UP000431913"/>
    </source>
</evidence>
<protein>
    <submittedName>
        <fullName evidence="5">Beta-lactamase family protein</fullName>
    </submittedName>
    <submittedName>
        <fullName evidence="6">Serine hydrolase</fullName>
    </submittedName>
</protein>
<reference evidence="3" key="1">
    <citation type="submission" date="2015-02" db="EMBL/GenBank/DDBJ databases">
        <title>A novel member of the family Ruminococcaceae isolated from human feces.</title>
        <authorList>
            <person name="Shkoporov A.N."/>
            <person name="Chaplin A.V."/>
            <person name="Motuzova O.V."/>
            <person name="Kafarskaia L.I."/>
            <person name="Khokhlova E.V."/>
            <person name="Efimov B.A."/>
        </authorList>
    </citation>
    <scope>NUCLEOTIDE SEQUENCE [LARGE SCALE GENOMIC DNA]</scope>
    <source>
        <strain evidence="3">585-1</strain>
    </source>
</reference>
<dbReference type="EMBL" id="VUNJ01000001">
    <property type="protein sequence ID" value="MST90453.1"/>
    <property type="molecule type" value="Genomic_DNA"/>
</dbReference>
<dbReference type="InterPro" id="IPR001466">
    <property type="entry name" value="Beta-lactam-related"/>
</dbReference>
<dbReference type="EMBL" id="JXXK01000007">
    <property type="protein sequence ID" value="KJF40385.1"/>
    <property type="molecule type" value="Genomic_DNA"/>
</dbReference>
<accession>A0A0W7TU31</accession>
<dbReference type="AlphaFoldDB" id="A0A0D8J0A2"/>
<evidence type="ECO:0000313" key="9">
    <source>
        <dbReference type="Proteomes" id="UP000053433"/>
    </source>
</evidence>
<feature type="domain" description="Beta-lactamase-related" evidence="2">
    <location>
        <begin position="9"/>
        <end position="320"/>
    </location>
</feature>
<organism evidence="3 8">
    <name type="scientific">Ruthenibacterium lactatiformans</name>
    <dbReference type="NCBI Taxonomy" id="1550024"/>
    <lineage>
        <taxon>Bacteria</taxon>
        <taxon>Bacillati</taxon>
        <taxon>Bacillota</taxon>
        <taxon>Clostridia</taxon>
        <taxon>Eubacteriales</taxon>
        <taxon>Oscillospiraceae</taxon>
        <taxon>Ruthenibacterium</taxon>
    </lineage>
</organism>
<dbReference type="EMBL" id="WMZR01000001">
    <property type="protein sequence ID" value="MTS50040.1"/>
    <property type="molecule type" value="Genomic_DNA"/>
</dbReference>
<dbReference type="GO" id="GO:0016787">
    <property type="term" value="F:hydrolase activity"/>
    <property type="evidence" value="ECO:0007669"/>
    <property type="project" value="UniProtKB-KW"/>
</dbReference>
<evidence type="ECO:0000313" key="12">
    <source>
        <dbReference type="Proteomes" id="UP000472755"/>
    </source>
</evidence>
<reference evidence="11 12" key="3">
    <citation type="journal article" date="2019" name="Nat. Med.">
        <title>A library of human gut bacterial isolates paired with longitudinal multiomics data enables mechanistic microbiome research.</title>
        <authorList>
            <person name="Poyet M."/>
            <person name="Groussin M."/>
            <person name="Gibbons S.M."/>
            <person name="Avila-Pacheco J."/>
            <person name="Jiang X."/>
            <person name="Kearney S.M."/>
            <person name="Perrotta A.R."/>
            <person name="Berdy B."/>
            <person name="Zhao S."/>
            <person name="Lieberman T.D."/>
            <person name="Swanson P.K."/>
            <person name="Smith M."/>
            <person name="Roesemann S."/>
            <person name="Alexander J.E."/>
            <person name="Rich S.A."/>
            <person name="Livny J."/>
            <person name="Vlamakis H."/>
            <person name="Clish C."/>
            <person name="Bullock K."/>
            <person name="Deik A."/>
            <person name="Scott J."/>
            <person name="Pierce K.A."/>
            <person name="Xavier R.J."/>
            <person name="Alm E.J."/>
        </authorList>
    </citation>
    <scope>NUCLEOTIDE SEQUENCE [LARGE SCALE GENOMIC DNA]</scope>
    <source>
        <strain evidence="6 12">BIOML-A4</strain>
        <strain evidence="7 11">BIOML-A7</strain>
    </source>
</reference>
<name>A0A0D8J0A2_9FIRM</name>
<evidence type="ECO:0000313" key="11">
    <source>
        <dbReference type="Proteomes" id="UP000449193"/>
    </source>
</evidence>
<dbReference type="Proteomes" id="UP000053433">
    <property type="component" value="Unassembled WGS sequence"/>
</dbReference>
<dbReference type="EMBL" id="WMZU01000017">
    <property type="protein sequence ID" value="MTS27896.1"/>
    <property type="molecule type" value="Genomic_DNA"/>
</dbReference>
<evidence type="ECO:0000256" key="1">
    <source>
        <dbReference type="ARBA" id="ARBA00022801"/>
    </source>
</evidence>
<dbReference type="SUPFAM" id="SSF56601">
    <property type="entry name" value="beta-lactamase/transpeptidase-like"/>
    <property type="match status" value="1"/>
</dbReference>
<dbReference type="InterPro" id="IPR050789">
    <property type="entry name" value="Diverse_Enzym_Activities"/>
</dbReference>
<dbReference type="Gene3D" id="3.40.710.10">
    <property type="entry name" value="DD-peptidase/beta-lactamase superfamily"/>
    <property type="match status" value="1"/>
</dbReference>
<dbReference type="InterPro" id="IPR012338">
    <property type="entry name" value="Beta-lactam/transpept-like"/>
</dbReference>
<reference evidence="5 10" key="4">
    <citation type="submission" date="2019-08" db="EMBL/GenBank/DDBJ databases">
        <title>In-depth cultivation of the pig gut microbiome towards novel bacterial diversity and tailored functional studies.</title>
        <authorList>
            <person name="Wylensek D."/>
            <person name="Hitch T.C.A."/>
            <person name="Clavel T."/>
        </authorList>
    </citation>
    <scope>NUCLEOTIDE SEQUENCE [LARGE SCALE GENOMIC DNA]</scope>
    <source>
        <strain evidence="5 10">WCA3-601-WT-6J</strain>
    </source>
</reference>
<dbReference type="PANTHER" id="PTHR43283:SF11">
    <property type="entry name" value="BETA-LACTAMASE-RELATED DOMAIN-CONTAINING PROTEIN"/>
    <property type="match status" value="1"/>
</dbReference>
<dbReference type="PANTHER" id="PTHR43283">
    <property type="entry name" value="BETA-LACTAMASE-RELATED"/>
    <property type="match status" value="1"/>
</dbReference>
<dbReference type="EMBL" id="LMUA01000003">
    <property type="protein sequence ID" value="KUE77315.1"/>
    <property type="molecule type" value="Genomic_DNA"/>
</dbReference>
<dbReference type="Proteomes" id="UP000449193">
    <property type="component" value="Unassembled WGS sequence"/>
</dbReference>
<evidence type="ECO:0000313" key="6">
    <source>
        <dbReference type="EMBL" id="MTS27896.1"/>
    </source>
</evidence>
<sequence length="350" mass="37705">MKNFEQVCRLVRQGLDDGAYPSACLSVGIRGSVCVRQTFGPARETTLYDIASLSKIVGTTMIAFRFLEEGRLRLYDTVEQFFPAPEDKKGITVLQLMTHTSGLPAHFYLSEEADGPGDAVRAILAHPLEHAPGALPVYSCMGYILLGRILEQIGGQSIDRLAQEYVFEPLGLTHTTYRPAGDVAPTERDPATGELLRGAVHDENARFLGGLSGNAGIFSDLCDMTRFVQMLALGGKLPDGTQFLSPATLRAALVNRTPGAGHEFRGLGFNLAGSPSNFLGDLMSPRAYGHTGFTGTSIAVDPDTGLFVVLLTNRVCPTRENGKLIRMRSLIHNAAAAAAGRMQQEAPPWN</sequence>
<evidence type="ECO:0000313" key="7">
    <source>
        <dbReference type="EMBL" id="MTS50040.1"/>
    </source>
</evidence>
<keyword evidence="1 6" id="KW-0378">Hydrolase</keyword>
<proteinExistence type="predicted"/>
<evidence type="ECO:0000313" key="5">
    <source>
        <dbReference type="EMBL" id="MST90453.1"/>
    </source>
</evidence>
<dbReference type="Proteomes" id="UP000431913">
    <property type="component" value="Unassembled WGS sequence"/>
</dbReference>
<evidence type="ECO:0000313" key="8">
    <source>
        <dbReference type="Proteomes" id="UP000032483"/>
    </source>
</evidence>
<dbReference type="Proteomes" id="UP000472755">
    <property type="component" value="Unassembled WGS sequence"/>
</dbReference>
<evidence type="ECO:0000313" key="3">
    <source>
        <dbReference type="EMBL" id="KJF40385.1"/>
    </source>
</evidence>
<evidence type="ECO:0000259" key="2">
    <source>
        <dbReference type="Pfam" id="PF00144"/>
    </source>
</evidence>
<reference evidence="4 9" key="2">
    <citation type="submission" date="2015-10" db="EMBL/GenBank/DDBJ databases">
        <title>A novel member of the family Ruminococcaceae isolated from human faeces.</title>
        <authorList>
            <person name="Shkoporov A.N."/>
            <person name="Chaplin A.V."/>
            <person name="Motuzova O.V."/>
            <person name="Kafarskaia L.I."/>
            <person name="Efimov B.A."/>
        </authorList>
    </citation>
    <scope>NUCLEOTIDE SEQUENCE [LARGE SCALE GENOMIC DNA]</scope>
    <source>
        <strain evidence="4 9">668</strain>
    </source>
</reference>
<gene>
    <name evidence="4" type="ORF">ASJ35_03295</name>
    <name evidence="5" type="ORF">FYJ76_00650</name>
    <name evidence="7" type="ORF">GMD52_00595</name>
    <name evidence="6" type="ORF">GMD59_11430</name>
    <name evidence="3" type="ORF">TQ39_07050</name>
</gene>
<evidence type="ECO:0000313" key="4">
    <source>
        <dbReference type="EMBL" id="KUE77315.1"/>
    </source>
</evidence>
<keyword evidence="8" id="KW-1185">Reference proteome</keyword>
<accession>A0A0D8J0A2</accession>
<dbReference type="Pfam" id="PF00144">
    <property type="entry name" value="Beta-lactamase"/>
    <property type="match status" value="1"/>
</dbReference>
<dbReference type="GeneID" id="42856369"/>